<dbReference type="Gene3D" id="1.20.140.10">
    <property type="entry name" value="Butyryl-CoA Dehydrogenase, subunit A, domain 3"/>
    <property type="match status" value="1"/>
</dbReference>
<dbReference type="Gene3D" id="2.40.110.10">
    <property type="entry name" value="Butyryl-CoA Dehydrogenase, subunit A, domain 2"/>
    <property type="match status" value="1"/>
</dbReference>
<dbReference type="GO" id="GO:0008470">
    <property type="term" value="F:3-methylbutanoyl-CoA dehydrogenase activity"/>
    <property type="evidence" value="ECO:0007669"/>
    <property type="project" value="TreeGrafter"/>
</dbReference>
<dbReference type="Gene3D" id="1.10.540.10">
    <property type="entry name" value="Acyl-CoA dehydrogenase/oxidase, N-terminal domain"/>
    <property type="match status" value="1"/>
</dbReference>
<comment type="caution">
    <text evidence="4">The sequence shown here is derived from an EMBL/GenBank/DDBJ whole genome shotgun (WGS) entry which is preliminary data.</text>
</comment>
<evidence type="ECO:0000259" key="2">
    <source>
        <dbReference type="Pfam" id="PF02771"/>
    </source>
</evidence>
<dbReference type="PANTHER" id="PTHR43884:SF12">
    <property type="entry name" value="ISOVALERYL-COA DEHYDROGENASE, MITOCHONDRIAL-RELATED"/>
    <property type="match status" value="1"/>
</dbReference>
<dbReference type="PANTHER" id="PTHR43884">
    <property type="entry name" value="ACYL-COA DEHYDROGENASE"/>
    <property type="match status" value="1"/>
</dbReference>
<dbReference type="InterPro" id="IPR009100">
    <property type="entry name" value="AcylCoA_DH/oxidase_NM_dom_sf"/>
</dbReference>
<dbReference type="GO" id="GO:0050660">
    <property type="term" value="F:flavin adenine dinucleotide binding"/>
    <property type="evidence" value="ECO:0007669"/>
    <property type="project" value="InterPro"/>
</dbReference>
<gene>
    <name evidence="4" type="ORF">HNP84_008158</name>
</gene>
<evidence type="ECO:0000313" key="4">
    <source>
        <dbReference type="EMBL" id="MBB5138404.1"/>
    </source>
</evidence>
<keyword evidence="5" id="KW-1185">Reference proteome</keyword>
<dbReference type="InterPro" id="IPR037069">
    <property type="entry name" value="AcylCoA_DH/ox_N_sf"/>
</dbReference>
<dbReference type="Proteomes" id="UP000578449">
    <property type="component" value="Unassembled WGS sequence"/>
</dbReference>
<dbReference type="SUPFAM" id="SSF56645">
    <property type="entry name" value="Acyl-CoA dehydrogenase NM domain-like"/>
    <property type="match status" value="1"/>
</dbReference>
<evidence type="ECO:0000313" key="5">
    <source>
        <dbReference type="Proteomes" id="UP000578449"/>
    </source>
</evidence>
<dbReference type="RefSeq" id="WP_185055278.1">
    <property type="nucleotide sequence ID" value="NZ_BAABIX010000019.1"/>
</dbReference>
<dbReference type="EMBL" id="JACHGN010000023">
    <property type="protein sequence ID" value="MBB5138404.1"/>
    <property type="molecule type" value="Genomic_DNA"/>
</dbReference>
<feature type="domain" description="Acyl-CoA dehydrogenase/oxidase N-terminal" evidence="2">
    <location>
        <begin position="8"/>
        <end position="92"/>
    </location>
</feature>
<organism evidence="4 5">
    <name type="scientific">Thermocatellispora tengchongensis</name>
    <dbReference type="NCBI Taxonomy" id="1073253"/>
    <lineage>
        <taxon>Bacteria</taxon>
        <taxon>Bacillati</taxon>
        <taxon>Actinomycetota</taxon>
        <taxon>Actinomycetes</taxon>
        <taxon>Streptosporangiales</taxon>
        <taxon>Streptosporangiaceae</taxon>
        <taxon>Thermocatellispora</taxon>
    </lineage>
</organism>
<evidence type="ECO:0000259" key="3">
    <source>
        <dbReference type="Pfam" id="PF08028"/>
    </source>
</evidence>
<evidence type="ECO:0000256" key="1">
    <source>
        <dbReference type="ARBA" id="ARBA00023002"/>
    </source>
</evidence>
<protein>
    <submittedName>
        <fullName evidence="4">Alkylation response protein AidB-like acyl-CoA dehydrogenase</fullName>
    </submittedName>
</protein>
<accession>A0A840PAJ3</accession>
<dbReference type="InterPro" id="IPR036250">
    <property type="entry name" value="AcylCo_DH-like_C"/>
</dbReference>
<proteinExistence type="predicted"/>
<dbReference type="GO" id="GO:0006552">
    <property type="term" value="P:L-leucine catabolic process"/>
    <property type="evidence" value="ECO:0007669"/>
    <property type="project" value="TreeGrafter"/>
</dbReference>
<sequence>MDHVEAARGVAEVLAADVVARDAKGGAPEAEVALLRESGLLGLLVARELGGAGGSWADALDVVRTLAAADASAAMLLGYHYLHLWRLGRYDNAELAERAARGTVREGWFWGGASNPREPGLTLTPDGDGYLVGGRKGFATGAQVADRIVVSGSVEGAGGKVMVVLDGRAPGVRHAGDWDAFGVRRSASGGVEFDRARVPGEWVVGEVPPGEEAARPDQSLVVPGFQVVFAHLYAGIARGALTAAAEYTRTKTRPWTGSGVETATRDPYILETYGELAAATAAAEALAERARAAFDRAARRGRSLTAGERGETAVAVSTAKVVAQRAVLDVTARVFDVIGARGTAAGAGFDRYWRDARTHTLHDPVAYKLREIGDHALTGALPTPGPYS</sequence>
<dbReference type="SUPFAM" id="SSF47203">
    <property type="entry name" value="Acyl-CoA dehydrogenase C-terminal domain-like"/>
    <property type="match status" value="1"/>
</dbReference>
<dbReference type="InterPro" id="IPR013107">
    <property type="entry name" value="Acyl-CoA_DH_C"/>
</dbReference>
<dbReference type="PIRSF" id="PIRSF016578">
    <property type="entry name" value="HsaA"/>
    <property type="match status" value="1"/>
</dbReference>
<feature type="domain" description="Acyl-CoA dehydrogenase C-terminal" evidence="3">
    <location>
        <begin position="228"/>
        <end position="362"/>
    </location>
</feature>
<reference evidence="4 5" key="1">
    <citation type="submission" date="2020-08" db="EMBL/GenBank/DDBJ databases">
        <title>Genomic Encyclopedia of Type Strains, Phase IV (KMG-IV): sequencing the most valuable type-strain genomes for metagenomic binning, comparative biology and taxonomic classification.</title>
        <authorList>
            <person name="Goeker M."/>
        </authorList>
    </citation>
    <scope>NUCLEOTIDE SEQUENCE [LARGE SCALE GENOMIC DNA]</scope>
    <source>
        <strain evidence="4 5">DSM 45615</strain>
    </source>
</reference>
<dbReference type="InterPro" id="IPR046373">
    <property type="entry name" value="Acyl-CoA_Oxase/DH_mid-dom_sf"/>
</dbReference>
<name>A0A840PAJ3_9ACTN</name>
<dbReference type="Pfam" id="PF08028">
    <property type="entry name" value="Acyl-CoA_dh_2"/>
    <property type="match status" value="1"/>
</dbReference>
<keyword evidence="1" id="KW-0560">Oxidoreductase</keyword>
<dbReference type="Pfam" id="PF02771">
    <property type="entry name" value="Acyl-CoA_dh_N"/>
    <property type="match status" value="1"/>
</dbReference>
<dbReference type="InterPro" id="IPR013786">
    <property type="entry name" value="AcylCoA_DH/ox_N"/>
</dbReference>
<dbReference type="AlphaFoldDB" id="A0A840PAJ3"/>